<dbReference type="InterPro" id="IPR052336">
    <property type="entry name" value="MlaD_Phospholipid_Transporter"/>
</dbReference>
<dbReference type="EMBL" id="RXLQ01000007">
    <property type="protein sequence ID" value="RSZ58271.1"/>
    <property type="molecule type" value="Genomic_DNA"/>
</dbReference>
<evidence type="ECO:0000259" key="1">
    <source>
        <dbReference type="Pfam" id="PF02470"/>
    </source>
</evidence>
<dbReference type="InterPro" id="IPR003399">
    <property type="entry name" value="Mce/MlaD"/>
</dbReference>
<dbReference type="InterPro" id="IPR030970">
    <property type="entry name" value="ABC_MlaD"/>
</dbReference>
<feature type="domain" description="Mce/MlaD" evidence="1">
    <location>
        <begin position="39"/>
        <end position="116"/>
    </location>
</feature>
<dbReference type="PANTHER" id="PTHR33371">
    <property type="entry name" value="INTERMEMBRANE PHOSPHOLIPID TRANSPORT SYSTEM BINDING PROTEIN MLAD-RELATED"/>
    <property type="match status" value="1"/>
</dbReference>
<dbReference type="OrthoDB" id="9788420at2"/>
<dbReference type="RefSeq" id="WP_126074844.1">
    <property type="nucleotide sequence ID" value="NZ_CP051166.1"/>
</dbReference>
<protein>
    <submittedName>
        <fullName evidence="2">Outer membrane lipid asymmetry maintenance protein MlaD</fullName>
    </submittedName>
</protein>
<dbReference type="Proteomes" id="UP000278085">
    <property type="component" value="Unassembled WGS sequence"/>
</dbReference>
<evidence type="ECO:0000313" key="2">
    <source>
        <dbReference type="EMBL" id="RSZ58271.1"/>
    </source>
</evidence>
<organism evidence="2 3">
    <name type="scientific">Massilia atriviolacea</name>
    <dbReference type="NCBI Taxonomy" id="2495579"/>
    <lineage>
        <taxon>Bacteria</taxon>
        <taxon>Pseudomonadati</taxon>
        <taxon>Pseudomonadota</taxon>
        <taxon>Betaproteobacteria</taxon>
        <taxon>Burkholderiales</taxon>
        <taxon>Oxalobacteraceae</taxon>
        <taxon>Telluria group</taxon>
        <taxon>Massilia</taxon>
    </lineage>
</organism>
<dbReference type="Pfam" id="PF02470">
    <property type="entry name" value="MlaD"/>
    <property type="match status" value="1"/>
</dbReference>
<dbReference type="GO" id="GO:0005543">
    <property type="term" value="F:phospholipid binding"/>
    <property type="evidence" value="ECO:0007669"/>
    <property type="project" value="TreeGrafter"/>
</dbReference>
<dbReference type="GO" id="GO:0005548">
    <property type="term" value="F:phospholipid transporter activity"/>
    <property type="evidence" value="ECO:0007669"/>
    <property type="project" value="TreeGrafter"/>
</dbReference>
<keyword evidence="3" id="KW-1185">Reference proteome</keyword>
<dbReference type="PANTHER" id="PTHR33371:SF4">
    <property type="entry name" value="INTERMEMBRANE PHOSPHOLIPID TRANSPORT SYSTEM BINDING PROTEIN MLAD"/>
    <property type="match status" value="1"/>
</dbReference>
<sequence length="154" mass="16469">MQRKSIDVWVGLFVLLGLAALLFLALKAGNMSTLSFGKTYLVTGKFDNIGGLKPQAPVKSAGVVVGRVGDIKFDDKTYQALVTLELETGYHFPKDSSLKILTAGLLGEQYIGIQAGGDTNNLVNGDRINSTQSAAVLEDLINQFIYSKAADGKE</sequence>
<gene>
    <name evidence="2" type="primary">mlaD</name>
    <name evidence="2" type="ORF">EJB06_15025</name>
</gene>
<evidence type="ECO:0000313" key="3">
    <source>
        <dbReference type="Proteomes" id="UP000278085"/>
    </source>
</evidence>
<dbReference type="NCBIfam" id="TIGR04430">
    <property type="entry name" value="OM_asym_MlaD"/>
    <property type="match status" value="1"/>
</dbReference>
<proteinExistence type="predicted"/>
<comment type="caution">
    <text evidence="2">The sequence shown here is derived from an EMBL/GenBank/DDBJ whole genome shotgun (WGS) entry which is preliminary data.</text>
</comment>
<name>A0A430HL98_9BURK</name>
<accession>A0A430HL98</accession>
<reference evidence="2 3" key="1">
    <citation type="submission" date="2018-12" db="EMBL/GenBank/DDBJ databases">
        <authorList>
            <person name="Yang E."/>
        </authorList>
    </citation>
    <scope>NUCLEOTIDE SEQUENCE [LARGE SCALE GENOMIC DNA]</scope>
    <source>
        <strain evidence="2 3">SOD</strain>
    </source>
</reference>
<dbReference type="AlphaFoldDB" id="A0A430HL98"/>